<dbReference type="AlphaFoldDB" id="A0A2K1J6L8"/>
<protein>
    <submittedName>
        <fullName evidence="2 3">Uncharacterized protein</fullName>
    </submittedName>
</protein>
<organism evidence="2">
    <name type="scientific">Physcomitrium patens</name>
    <name type="common">Spreading-leaved earth moss</name>
    <name type="synonym">Physcomitrella patens</name>
    <dbReference type="NCBI Taxonomy" id="3218"/>
    <lineage>
        <taxon>Eukaryota</taxon>
        <taxon>Viridiplantae</taxon>
        <taxon>Streptophyta</taxon>
        <taxon>Embryophyta</taxon>
        <taxon>Bryophyta</taxon>
        <taxon>Bryophytina</taxon>
        <taxon>Bryopsida</taxon>
        <taxon>Funariidae</taxon>
        <taxon>Funariales</taxon>
        <taxon>Funariaceae</taxon>
        <taxon>Physcomitrium</taxon>
    </lineage>
</organism>
<reference evidence="2 4" key="1">
    <citation type="journal article" date="2008" name="Science">
        <title>The Physcomitrella genome reveals evolutionary insights into the conquest of land by plants.</title>
        <authorList>
            <person name="Rensing S."/>
            <person name="Lang D."/>
            <person name="Zimmer A."/>
            <person name="Terry A."/>
            <person name="Salamov A."/>
            <person name="Shapiro H."/>
            <person name="Nishiyama T."/>
            <person name="Perroud P.-F."/>
            <person name="Lindquist E."/>
            <person name="Kamisugi Y."/>
            <person name="Tanahashi T."/>
            <person name="Sakakibara K."/>
            <person name="Fujita T."/>
            <person name="Oishi K."/>
            <person name="Shin-I T."/>
            <person name="Kuroki Y."/>
            <person name="Toyoda A."/>
            <person name="Suzuki Y."/>
            <person name="Hashimoto A."/>
            <person name="Yamaguchi K."/>
            <person name="Sugano A."/>
            <person name="Kohara Y."/>
            <person name="Fujiyama A."/>
            <person name="Anterola A."/>
            <person name="Aoki S."/>
            <person name="Ashton N."/>
            <person name="Barbazuk W.B."/>
            <person name="Barker E."/>
            <person name="Bennetzen J."/>
            <person name="Bezanilla M."/>
            <person name="Blankenship R."/>
            <person name="Cho S.H."/>
            <person name="Dutcher S."/>
            <person name="Estelle M."/>
            <person name="Fawcett J.A."/>
            <person name="Gundlach H."/>
            <person name="Hanada K."/>
            <person name="Heyl A."/>
            <person name="Hicks K.A."/>
            <person name="Hugh J."/>
            <person name="Lohr M."/>
            <person name="Mayer K."/>
            <person name="Melkozernov A."/>
            <person name="Murata T."/>
            <person name="Nelson D."/>
            <person name="Pils B."/>
            <person name="Prigge M."/>
            <person name="Reiss B."/>
            <person name="Renner T."/>
            <person name="Rombauts S."/>
            <person name="Rushton P."/>
            <person name="Sanderfoot A."/>
            <person name="Schween G."/>
            <person name="Shiu S.-H."/>
            <person name="Stueber K."/>
            <person name="Theodoulou F.L."/>
            <person name="Tu H."/>
            <person name="Van de Peer Y."/>
            <person name="Verrier P.J."/>
            <person name="Waters E."/>
            <person name="Wood A."/>
            <person name="Yang L."/>
            <person name="Cove D."/>
            <person name="Cuming A."/>
            <person name="Hasebe M."/>
            <person name="Lucas S."/>
            <person name="Mishler D.B."/>
            <person name="Reski R."/>
            <person name="Grigoriev I."/>
            <person name="Quatrano R.S."/>
            <person name="Boore J.L."/>
        </authorList>
    </citation>
    <scope>NUCLEOTIDE SEQUENCE [LARGE SCALE GENOMIC DNA]</scope>
    <source>
        <strain evidence="3 4">cv. Gransden 2004</strain>
    </source>
</reference>
<reference evidence="3" key="3">
    <citation type="submission" date="2020-12" db="UniProtKB">
        <authorList>
            <consortium name="EnsemblPlants"/>
        </authorList>
    </citation>
    <scope>IDENTIFICATION</scope>
</reference>
<proteinExistence type="predicted"/>
<dbReference type="EMBL" id="ABEU02000016">
    <property type="protein sequence ID" value="PNR37174.1"/>
    <property type="molecule type" value="Genomic_DNA"/>
</dbReference>
<evidence type="ECO:0000313" key="3">
    <source>
        <dbReference type="EnsemblPlants" id="PAC:32986082.CDS.1"/>
    </source>
</evidence>
<gene>
    <name evidence="2" type="ORF">PHYPA_020281</name>
</gene>
<evidence type="ECO:0000256" key="1">
    <source>
        <dbReference type="SAM" id="MobiDB-lite"/>
    </source>
</evidence>
<feature type="compositionally biased region" description="Polar residues" evidence="1">
    <location>
        <begin position="7"/>
        <end position="20"/>
    </location>
</feature>
<evidence type="ECO:0000313" key="4">
    <source>
        <dbReference type="Proteomes" id="UP000006727"/>
    </source>
</evidence>
<feature type="compositionally biased region" description="Polar residues" evidence="1">
    <location>
        <begin position="56"/>
        <end position="72"/>
    </location>
</feature>
<dbReference type="EnsemblPlants" id="Pp3c16_818V3.1">
    <property type="protein sequence ID" value="PAC:32986082.CDS.1"/>
    <property type="gene ID" value="Pp3c16_818"/>
</dbReference>
<feature type="region of interest" description="Disordered" evidence="1">
    <location>
        <begin position="1"/>
        <end position="72"/>
    </location>
</feature>
<keyword evidence="4" id="KW-1185">Reference proteome</keyword>
<dbReference type="InParanoid" id="A0A2K1J6L8"/>
<sequence>MNPSPPSSIHINNMPINETRSSTSSTTTKNQIPRSLHHQTVRSEITDQNPREETNQRNSMTNYNPITHHTAD</sequence>
<dbReference type="Proteomes" id="UP000006727">
    <property type="component" value="Chromosome 16"/>
</dbReference>
<accession>A0A2K1J6L8</accession>
<evidence type="ECO:0000313" key="2">
    <source>
        <dbReference type="EMBL" id="PNR37174.1"/>
    </source>
</evidence>
<name>A0A2K1J6L8_PHYPA</name>
<dbReference type="Gramene" id="Pp3c16_818V3.1">
    <property type="protein sequence ID" value="PAC:32986082.CDS.1"/>
    <property type="gene ID" value="Pp3c16_818"/>
</dbReference>
<reference evidence="2 4" key="2">
    <citation type="journal article" date="2018" name="Plant J.">
        <title>The Physcomitrella patens chromosome-scale assembly reveals moss genome structure and evolution.</title>
        <authorList>
            <person name="Lang D."/>
            <person name="Ullrich K.K."/>
            <person name="Murat F."/>
            <person name="Fuchs J."/>
            <person name="Jenkins J."/>
            <person name="Haas F.B."/>
            <person name="Piednoel M."/>
            <person name="Gundlach H."/>
            <person name="Van Bel M."/>
            <person name="Meyberg R."/>
            <person name="Vives C."/>
            <person name="Morata J."/>
            <person name="Symeonidi A."/>
            <person name="Hiss M."/>
            <person name="Muchero W."/>
            <person name="Kamisugi Y."/>
            <person name="Saleh O."/>
            <person name="Blanc G."/>
            <person name="Decker E.L."/>
            <person name="van Gessel N."/>
            <person name="Grimwood J."/>
            <person name="Hayes R.D."/>
            <person name="Graham S.W."/>
            <person name="Gunter L.E."/>
            <person name="McDaniel S.F."/>
            <person name="Hoernstein S.N.W."/>
            <person name="Larsson A."/>
            <person name="Li F.W."/>
            <person name="Perroud P.F."/>
            <person name="Phillips J."/>
            <person name="Ranjan P."/>
            <person name="Rokshar D.S."/>
            <person name="Rothfels C.J."/>
            <person name="Schneider L."/>
            <person name="Shu S."/>
            <person name="Stevenson D.W."/>
            <person name="Thummler F."/>
            <person name="Tillich M."/>
            <person name="Villarreal Aguilar J.C."/>
            <person name="Widiez T."/>
            <person name="Wong G.K."/>
            <person name="Wymore A."/>
            <person name="Zhang Y."/>
            <person name="Zimmer A.D."/>
            <person name="Quatrano R.S."/>
            <person name="Mayer K.F.X."/>
            <person name="Goodstein D."/>
            <person name="Casacuberta J.M."/>
            <person name="Vandepoele K."/>
            <person name="Reski R."/>
            <person name="Cuming A.C."/>
            <person name="Tuskan G.A."/>
            <person name="Maumus F."/>
            <person name="Salse J."/>
            <person name="Schmutz J."/>
            <person name="Rensing S.A."/>
        </authorList>
    </citation>
    <scope>NUCLEOTIDE SEQUENCE [LARGE SCALE GENOMIC DNA]</scope>
    <source>
        <strain evidence="3 4">cv. Gransden 2004</strain>
    </source>
</reference>